<protein>
    <recommendedName>
        <fullName evidence="3">SPOR domain-containing protein</fullName>
    </recommendedName>
</protein>
<organism evidence="4 5">
    <name type="scientific">Candidatus Entotheonella gemina</name>
    <dbReference type="NCBI Taxonomy" id="1429439"/>
    <lineage>
        <taxon>Bacteria</taxon>
        <taxon>Pseudomonadati</taxon>
        <taxon>Nitrospinota/Tectimicrobiota group</taxon>
        <taxon>Candidatus Tectimicrobiota</taxon>
        <taxon>Candidatus Entotheonellia</taxon>
        <taxon>Candidatus Entotheonellales</taxon>
        <taxon>Candidatus Entotheonellaceae</taxon>
        <taxon>Candidatus Entotheonella</taxon>
    </lineage>
</organism>
<feature type="compositionally biased region" description="Basic and acidic residues" evidence="1">
    <location>
        <begin position="138"/>
        <end position="149"/>
    </location>
</feature>
<comment type="caution">
    <text evidence="4">The sequence shown here is derived from an EMBL/GenBank/DDBJ whole genome shotgun (WGS) entry which is preliminary data.</text>
</comment>
<evidence type="ECO:0000313" key="4">
    <source>
        <dbReference type="EMBL" id="ETW96870.1"/>
    </source>
</evidence>
<dbReference type="PANTHER" id="PTHR38687">
    <property type="entry name" value="CELL DIVISION PROTEIN DEDD-RELATED"/>
    <property type="match status" value="1"/>
</dbReference>
<dbReference type="InterPro" id="IPR007730">
    <property type="entry name" value="SPOR-like_dom"/>
</dbReference>
<evidence type="ECO:0000259" key="3">
    <source>
        <dbReference type="PROSITE" id="PS51724"/>
    </source>
</evidence>
<dbReference type="EMBL" id="AZHX01002126">
    <property type="protein sequence ID" value="ETW96870.1"/>
    <property type="molecule type" value="Genomic_DNA"/>
</dbReference>
<feature type="compositionally biased region" description="Low complexity" evidence="1">
    <location>
        <begin position="112"/>
        <end position="121"/>
    </location>
</feature>
<evidence type="ECO:0000256" key="1">
    <source>
        <dbReference type="SAM" id="MobiDB-lite"/>
    </source>
</evidence>
<feature type="region of interest" description="Disordered" evidence="1">
    <location>
        <begin position="107"/>
        <end position="175"/>
    </location>
</feature>
<dbReference type="Pfam" id="PF05036">
    <property type="entry name" value="SPOR"/>
    <property type="match status" value="1"/>
</dbReference>
<dbReference type="GO" id="GO:0032153">
    <property type="term" value="C:cell division site"/>
    <property type="evidence" value="ECO:0007669"/>
    <property type="project" value="TreeGrafter"/>
</dbReference>
<reference evidence="4 5" key="1">
    <citation type="journal article" date="2014" name="Nature">
        <title>An environmental bacterial taxon with a large and distinct metabolic repertoire.</title>
        <authorList>
            <person name="Wilson M.C."/>
            <person name="Mori T."/>
            <person name="Ruckert C."/>
            <person name="Uria A.R."/>
            <person name="Helf M.J."/>
            <person name="Takada K."/>
            <person name="Gernert C."/>
            <person name="Steffens U.A."/>
            <person name="Heycke N."/>
            <person name="Schmitt S."/>
            <person name="Rinke C."/>
            <person name="Helfrich E.J."/>
            <person name="Brachmann A.O."/>
            <person name="Gurgui C."/>
            <person name="Wakimoto T."/>
            <person name="Kracht M."/>
            <person name="Crusemann M."/>
            <person name="Hentschel U."/>
            <person name="Abe I."/>
            <person name="Matsunaga S."/>
            <person name="Kalinowski J."/>
            <person name="Takeyama H."/>
            <person name="Piel J."/>
        </authorList>
    </citation>
    <scope>NUCLEOTIDE SEQUENCE [LARGE SCALE GENOMIC DNA]</scope>
    <source>
        <strain evidence="5">TSY2</strain>
    </source>
</reference>
<feature type="transmembrane region" description="Helical" evidence="2">
    <location>
        <begin position="27"/>
        <end position="47"/>
    </location>
</feature>
<dbReference type="GO" id="GO:0030428">
    <property type="term" value="C:cell septum"/>
    <property type="evidence" value="ECO:0007669"/>
    <property type="project" value="TreeGrafter"/>
</dbReference>
<proteinExistence type="predicted"/>
<dbReference type="HOGENOM" id="CLU_1037014_0_0_7"/>
<dbReference type="GO" id="GO:0042834">
    <property type="term" value="F:peptidoglycan binding"/>
    <property type="evidence" value="ECO:0007669"/>
    <property type="project" value="InterPro"/>
</dbReference>
<dbReference type="PATRIC" id="fig|1429439.4.peg.7601"/>
<keyword evidence="2" id="KW-0472">Membrane</keyword>
<dbReference type="Proteomes" id="UP000019140">
    <property type="component" value="Unassembled WGS sequence"/>
</dbReference>
<dbReference type="AlphaFoldDB" id="W4LGP4"/>
<evidence type="ECO:0000256" key="2">
    <source>
        <dbReference type="SAM" id="Phobius"/>
    </source>
</evidence>
<feature type="domain" description="SPOR" evidence="3">
    <location>
        <begin position="174"/>
        <end position="254"/>
    </location>
</feature>
<dbReference type="PANTHER" id="PTHR38687:SF1">
    <property type="entry name" value="CELL DIVISION PROTEIN DEDD"/>
    <property type="match status" value="1"/>
</dbReference>
<keyword evidence="2" id="KW-0812">Transmembrane</keyword>
<accession>W4LGP4</accession>
<sequence length="268" mass="29809">MYEDFYPYIPGSLDARQRVRKLRLKRLGYTLGAFTVFISGFVLGLAWHEPDTATTQMALQHHRPLDSGRTPPAEALAPSDAFVVPGLEPQFTLPPEPAAQAALVTEMDTDTDQTATETDTTPLPSVSLDSDTPVPRPRQQDRTPMDVHTEVPSPPPPPKPKVSKPEALKPRKQAPPLRPYLVQVGAFRSEANARGIVAKLRGKGYQPFIRKVQSRQNHVLYRVFLDRAKDKAQAQAAAKAFEKTEKMDALVMLADRFAQSNHREAEAR</sequence>
<evidence type="ECO:0000313" key="5">
    <source>
        <dbReference type="Proteomes" id="UP000019140"/>
    </source>
</evidence>
<keyword evidence="2" id="KW-1133">Transmembrane helix</keyword>
<gene>
    <name evidence="4" type="ORF">ETSY2_45615</name>
</gene>
<name>W4LGP4_9BACT</name>
<dbReference type="PROSITE" id="PS51724">
    <property type="entry name" value="SPOR"/>
    <property type="match status" value="1"/>
</dbReference>
<dbReference type="SUPFAM" id="SSF110997">
    <property type="entry name" value="Sporulation related repeat"/>
    <property type="match status" value="1"/>
</dbReference>
<keyword evidence="5" id="KW-1185">Reference proteome</keyword>
<dbReference type="Gene3D" id="3.30.70.1070">
    <property type="entry name" value="Sporulation related repeat"/>
    <property type="match status" value="1"/>
</dbReference>
<dbReference type="InterPro" id="IPR036680">
    <property type="entry name" value="SPOR-like_sf"/>
</dbReference>
<dbReference type="InterPro" id="IPR052521">
    <property type="entry name" value="Cell_div_SPOR-domain"/>
</dbReference>
<dbReference type="GO" id="GO:0032506">
    <property type="term" value="P:cytokinetic process"/>
    <property type="evidence" value="ECO:0007669"/>
    <property type="project" value="TreeGrafter"/>
</dbReference>